<dbReference type="InterPro" id="IPR050663">
    <property type="entry name" value="Ankyrin-SOCS_Box"/>
</dbReference>
<feature type="region of interest" description="Disordered" evidence="5">
    <location>
        <begin position="532"/>
        <end position="553"/>
    </location>
</feature>
<accession>A0A9N8PZG5</accession>
<evidence type="ECO:0000313" key="6">
    <source>
        <dbReference type="EMBL" id="CAD0197176.1"/>
    </source>
</evidence>
<proteinExistence type="predicted"/>
<dbReference type="InterPro" id="IPR002110">
    <property type="entry name" value="Ankyrin_rpt"/>
</dbReference>
<organism evidence="6 7">
    <name type="scientific">Chrysodeixis includens</name>
    <name type="common">Soybean looper</name>
    <name type="synonym">Pseudoplusia includens</name>
    <dbReference type="NCBI Taxonomy" id="689277"/>
    <lineage>
        <taxon>Eukaryota</taxon>
        <taxon>Metazoa</taxon>
        <taxon>Ecdysozoa</taxon>
        <taxon>Arthropoda</taxon>
        <taxon>Hexapoda</taxon>
        <taxon>Insecta</taxon>
        <taxon>Pterygota</taxon>
        <taxon>Neoptera</taxon>
        <taxon>Endopterygota</taxon>
        <taxon>Lepidoptera</taxon>
        <taxon>Glossata</taxon>
        <taxon>Ditrysia</taxon>
        <taxon>Noctuoidea</taxon>
        <taxon>Noctuidae</taxon>
        <taxon>Plusiinae</taxon>
        <taxon>Chrysodeixis</taxon>
    </lineage>
</organism>
<dbReference type="Proteomes" id="UP001154114">
    <property type="component" value="Chromosome 6"/>
</dbReference>
<evidence type="ECO:0000313" key="7">
    <source>
        <dbReference type="Proteomes" id="UP001154114"/>
    </source>
</evidence>
<dbReference type="OrthoDB" id="341259at2759"/>
<dbReference type="GO" id="GO:0000976">
    <property type="term" value="F:transcription cis-regulatory region binding"/>
    <property type="evidence" value="ECO:0007669"/>
    <property type="project" value="TreeGrafter"/>
</dbReference>
<dbReference type="InterPro" id="IPR036770">
    <property type="entry name" value="Ankyrin_rpt-contain_sf"/>
</dbReference>
<dbReference type="GO" id="GO:0045944">
    <property type="term" value="P:positive regulation of transcription by RNA polymerase II"/>
    <property type="evidence" value="ECO:0007669"/>
    <property type="project" value="TreeGrafter"/>
</dbReference>
<keyword evidence="2 3" id="KW-0040">ANK repeat</keyword>
<protein>
    <submittedName>
        <fullName evidence="6">Uncharacterized protein</fullName>
    </submittedName>
</protein>
<dbReference type="PANTHER" id="PTHR24193:SF121">
    <property type="entry name" value="ADA2A-CONTAINING COMPLEX COMPONENT 3, ISOFORM D"/>
    <property type="match status" value="1"/>
</dbReference>
<dbReference type="Pfam" id="PF12796">
    <property type="entry name" value="Ank_2"/>
    <property type="match status" value="1"/>
</dbReference>
<sequence>MTSDLCTEDVVVRITTPQIISSQPATGGSGGTGAGARVAAASAAVELGRRLLLAARAGDTAAVLELMAKGAPFSTDWLGTSPLHLAAGNAHADTCSVLLRAGVSRDARTKVERTPLHLAAGAGHARVLRLLLDAGAAVDVRDMLRMTPLHWAVQRGHAAAARELLRRGADPHALSKFHKTPLSLAAELGRADLLRLMDDALKEREAARSVSALVNEQLAEETTTEPQVPTFDTVQRIQEVKLPKAKQTERVVKTDIKGEASFIYLRITICITVKYVVTNSIALQQTAAGVGIAGNVSNAGAASGAAALLRQHGITLLPADDGSTVLSALQSGRTVVLSGTPHHTHTHTRRYCSTVLSALQSGRTVVLSGTPHHTHTHTRRYCSTVLSALQSGRTVVLSDAGKLMLKESESSPPVTSKPASSSNQAKGMVLTATPVKSPPKPGVKIFTLNNKLLAVPKEAHKIPVKKIINPQDIQVKFVQLHPDAKIISPSKIVPMKAKTRLASPQAAAGGAPRSVKIIMNKSNLSRLLAGAAERPRQESGEAGAEEAAAAGAEGAEGESAAALRLRLAAAQRALAAATRELSSARKRLAHYERAEPL</sequence>
<evidence type="ECO:0000256" key="3">
    <source>
        <dbReference type="PROSITE-ProRule" id="PRU00023"/>
    </source>
</evidence>
<dbReference type="PROSITE" id="PS50088">
    <property type="entry name" value="ANK_REPEAT"/>
    <property type="match status" value="3"/>
</dbReference>
<dbReference type="GO" id="GO:0005634">
    <property type="term" value="C:nucleus"/>
    <property type="evidence" value="ECO:0007669"/>
    <property type="project" value="TreeGrafter"/>
</dbReference>
<dbReference type="PROSITE" id="PS50297">
    <property type="entry name" value="ANK_REP_REGION"/>
    <property type="match status" value="3"/>
</dbReference>
<dbReference type="AlphaFoldDB" id="A0A9N8PZG5"/>
<evidence type="ECO:0000256" key="2">
    <source>
        <dbReference type="ARBA" id="ARBA00023043"/>
    </source>
</evidence>
<name>A0A9N8PZG5_CHRIL</name>
<keyword evidence="1" id="KW-0677">Repeat</keyword>
<feature type="compositionally biased region" description="Polar residues" evidence="5">
    <location>
        <begin position="410"/>
        <end position="425"/>
    </location>
</feature>
<evidence type="ECO:0000256" key="1">
    <source>
        <dbReference type="ARBA" id="ARBA00022737"/>
    </source>
</evidence>
<feature type="repeat" description="ANK" evidence="3">
    <location>
        <begin position="111"/>
        <end position="143"/>
    </location>
</feature>
<dbReference type="Pfam" id="PF00023">
    <property type="entry name" value="Ank"/>
    <property type="match status" value="1"/>
</dbReference>
<feature type="compositionally biased region" description="Low complexity" evidence="5">
    <location>
        <begin position="540"/>
        <end position="553"/>
    </location>
</feature>
<feature type="repeat" description="ANK" evidence="3">
    <location>
        <begin position="144"/>
        <end position="176"/>
    </location>
</feature>
<dbReference type="SUPFAM" id="SSF48403">
    <property type="entry name" value="Ankyrin repeat"/>
    <property type="match status" value="1"/>
</dbReference>
<keyword evidence="4" id="KW-0175">Coiled coil</keyword>
<keyword evidence="7" id="KW-1185">Reference proteome</keyword>
<feature type="repeat" description="ANK" evidence="3">
    <location>
        <begin position="78"/>
        <end position="110"/>
    </location>
</feature>
<dbReference type="EMBL" id="LR824009">
    <property type="protein sequence ID" value="CAD0197176.1"/>
    <property type="molecule type" value="Genomic_DNA"/>
</dbReference>
<gene>
    <name evidence="6" type="ORF">CINC_LOCUS11461</name>
</gene>
<feature type="region of interest" description="Disordered" evidence="5">
    <location>
        <begin position="406"/>
        <end position="425"/>
    </location>
</feature>
<reference evidence="6" key="1">
    <citation type="submission" date="2021-12" db="EMBL/GenBank/DDBJ databases">
        <authorList>
            <person name="King R."/>
        </authorList>
    </citation>
    <scope>NUCLEOTIDE SEQUENCE</scope>
</reference>
<feature type="coiled-coil region" evidence="4">
    <location>
        <begin position="560"/>
        <end position="594"/>
    </location>
</feature>
<dbReference type="Gene3D" id="1.25.40.20">
    <property type="entry name" value="Ankyrin repeat-containing domain"/>
    <property type="match status" value="1"/>
</dbReference>
<dbReference type="SMART" id="SM00248">
    <property type="entry name" value="ANK"/>
    <property type="match status" value="4"/>
</dbReference>
<evidence type="ECO:0000256" key="5">
    <source>
        <dbReference type="SAM" id="MobiDB-lite"/>
    </source>
</evidence>
<dbReference type="PANTHER" id="PTHR24193">
    <property type="entry name" value="ANKYRIN REPEAT PROTEIN"/>
    <property type="match status" value="1"/>
</dbReference>
<evidence type="ECO:0000256" key="4">
    <source>
        <dbReference type="SAM" id="Coils"/>
    </source>
</evidence>